<evidence type="ECO:0000256" key="5">
    <source>
        <dbReference type="ARBA" id="ARBA00022723"/>
    </source>
</evidence>
<evidence type="ECO:0000313" key="11">
    <source>
        <dbReference type="RefSeq" id="XP_021860316.1"/>
    </source>
</evidence>
<feature type="domain" description="DDE Tnp4" evidence="8">
    <location>
        <begin position="171"/>
        <end position="335"/>
    </location>
</feature>
<evidence type="ECO:0000313" key="12">
    <source>
        <dbReference type="RefSeq" id="XP_056696135.1"/>
    </source>
</evidence>
<keyword evidence="4" id="KW-0540">Nuclease</keyword>
<dbReference type="OrthoDB" id="1681765at2759"/>
<protein>
    <submittedName>
        <fullName evidence="11 12">Protein ALP1-like isoform X1</fullName>
    </submittedName>
</protein>
<dbReference type="AlphaFoldDB" id="A0A9R0J332"/>
<organism evidence="10 11">
    <name type="scientific">Spinacia oleracea</name>
    <name type="common">Spinach</name>
    <dbReference type="NCBI Taxonomy" id="3562"/>
    <lineage>
        <taxon>Eukaryota</taxon>
        <taxon>Viridiplantae</taxon>
        <taxon>Streptophyta</taxon>
        <taxon>Embryophyta</taxon>
        <taxon>Tracheophyta</taxon>
        <taxon>Spermatophyta</taxon>
        <taxon>Magnoliopsida</taxon>
        <taxon>eudicotyledons</taxon>
        <taxon>Gunneridae</taxon>
        <taxon>Pentapetalae</taxon>
        <taxon>Caryophyllales</taxon>
        <taxon>Chenopodiaceae</taxon>
        <taxon>Chenopodioideae</taxon>
        <taxon>Anserineae</taxon>
        <taxon>Spinacia</taxon>
    </lineage>
</organism>
<dbReference type="GO" id="GO:0004518">
    <property type="term" value="F:nuclease activity"/>
    <property type="evidence" value="ECO:0007669"/>
    <property type="project" value="UniProtKB-KW"/>
</dbReference>
<dbReference type="PANTHER" id="PTHR22930:SF280">
    <property type="entry name" value="OS11G0202600 PROTEIN"/>
    <property type="match status" value="1"/>
</dbReference>
<dbReference type="GO" id="GO:0016787">
    <property type="term" value="F:hydrolase activity"/>
    <property type="evidence" value="ECO:0007669"/>
    <property type="project" value="UniProtKB-KW"/>
</dbReference>
<keyword evidence="6" id="KW-0378">Hydrolase</keyword>
<dbReference type="GO" id="GO:0005634">
    <property type="term" value="C:nucleus"/>
    <property type="evidence" value="ECO:0007669"/>
    <property type="project" value="UniProtKB-SubCell"/>
</dbReference>
<comment type="similarity">
    <text evidence="3">Belongs to the HARBI1 family.</text>
</comment>
<dbReference type="RefSeq" id="XP_021860316.1">
    <property type="nucleotide sequence ID" value="XM_022004624.1"/>
</dbReference>
<evidence type="ECO:0000259" key="9">
    <source>
        <dbReference type="Pfam" id="PF26138"/>
    </source>
</evidence>
<accession>A0A9R0J332</accession>
<dbReference type="InterPro" id="IPR058353">
    <property type="entry name" value="DUF8040"/>
</dbReference>
<dbReference type="GO" id="GO:0046872">
    <property type="term" value="F:metal ion binding"/>
    <property type="evidence" value="ECO:0007669"/>
    <property type="project" value="UniProtKB-KW"/>
</dbReference>
<gene>
    <name evidence="11 12" type="primary">LOC110799374</name>
</gene>
<dbReference type="GeneID" id="110799374"/>
<keyword evidence="5" id="KW-0479">Metal-binding</keyword>
<evidence type="ECO:0000256" key="2">
    <source>
        <dbReference type="ARBA" id="ARBA00004123"/>
    </source>
</evidence>
<dbReference type="Pfam" id="PF13359">
    <property type="entry name" value="DDE_Tnp_4"/>
    <property type="match status" value="1"/>
</dbReference>
<evidence type="ECO:0000256" key="1">
    <source>
        <dbReference type="ARBA" id="ARBA00001968"/>
    </source>
</evidence>
<dbReference type="RefSeq" id="XP_056696135.1">
    <property type="nucleotide sequence ID" value="XM_056840157.1"/>
</dbReference>
<dbReference type="KEGG" id="soe:110799374"/>
<dbReference type="Proteomes" id="UP000813463">
    <property type="component" value="Chromosome 3"/>
</dbReference>
<dbReference type="InterPro" id="IPR045249">
    <property type="entry name" value="HARBI1-like"/>
</dbReference>
<dbReference type="Pfam" id="PF26138">
    <property type="entry name" value="DUF8040"/>
    <property type="match status" value="1"/>
</dbReference>
<evidence type="ECO:0000313" key="10">
    <source>
        <dbReference type="Proteomes" id="UP000813463"/>
    </source>
</evidence>
<keyword evidence="7" id="KW-0539">Nucleus</keyword>
<reference evidence="10" key="1">
    <citation type="journal article" date="2021" name="Nat. Commun.">
        <title>Genomic analyses provide insights into spinach domestication and the genetic basis of agronomic traits.</title>
        <authorList>
            <person name="Cai X."/>
            <person name="Sun X."/>
            <person name="Xu C."/>
            <person name="Sun H."/>
            <person name="Wang X."/>
            <person name="Ge C."/>
            <person name="Zhang Z."/>
            <person name="Wang Q."/>
            <person name="Fei Z."/>
            <person name="Jiao C."/>
            <person name="Wang Q."/>
        </authorList>
    </citation>
    <scope>NUCLEOTIDE SEQUENCE [LARGE SCALE GENOMIC DNA]</scope>
    <source>
        <strain evidence="10">cv. Varoflay</strain>
    </source>
</reference>
<dbReference type="PANTHER" id="PTHR22930">
    <property type="match status" value="1"/>
</dbReference>
<comment type="subcellular location">
    <subcellularLocation>
        <location evidence="2">Nucleus</location>
    </subcellularLocation>
</comment>
<sequence length="381" mass="43423">MKIEHVEMDKSLVENCMMYIAAHELRRLLTRMDQIPLHTGGEPGCQWIHRLLTGHPNLCKEQLRLEKHIFINLVSILLERKLISDGRYVLVAEQVGICLFMLAKANSYRDAAKRFQHSISTIGNYNRKVLESLVALSKDLVRPYQSLNEIPTKIANGAKYFPFFKDCVGALDGTHIDAIVGDKVGQPFRGRKGIKTWNVLASCSFDMLFTYVCVGFEGSAHDTTVLRHCLGSLEMGFHHPPPGKYYLVDSGYPNTIGYLSPYQGRGLRVHTPEFKNSPAPRGKLEHYNYRHSSLRGTVERIFGVLKNRWKVLRMMPKMDDAYQLAIIVATCTLHNFIRLHDLGIPISQVVENMEPRVDFNLIEKTRTKAMEVVRAKIAEEI</sequence>
<dbReference type="InterPro" id="IPR027806">
    <property type="entry name" value="HARBI1_dom"/>
</dbReference>
<evidence type="ECO:0000256" key="6">
    <source>
        <dbReference type="ARBA" id="ARBA00022801"/>
    </source>
</evidence>
<comment type="cofactor">
    <cofactor evidence="1">
        <name>a divalent metal cation</name>
        <dbReference type="ChEBI" id="CHEBI:60240"/>
    </cofactor>
</comment>
<evidence type="ECO:0000256" key="7">
    <source>
        <dbReference type="ARBA" id="ARBA00023242"/>
    </source>
</evidence>
<name>A0A9R0J332_SPIOL</name>
<evidence type="ECO:0000256" key="4">
    <source>
        <dbReference type="ARBA" id="ARBA00022722"/>
    </source>
</evidence>
<evidence type="ECO:0000259" key="8">
    <source>
        <dbReference type="Pfam" id="PF13359"/>
    </source>
</evidence>
<evidence type="ECO:0000256" key="3">
    <source>
        <dbReference type="ARBA" id="ARBA00006958"/>
    </source>
</evidence>
<keyword evidence="10" id="KW-1185">Reference proteome</keyword>
<proteinExistence type="inferred from homology"/>
<feature type="domain" description="DUF8040" evidence="9">
    <location>
        <begin position="44"/>
        <end position="134"/>
    </location>
</feature>
<reference evidence="11" key="2">
    <citation type="submission" date="2025-04" db="UniProtKB">
        <authorList>
            <consortium name="RefSeq"/>
        </authorList>
    </citation>
    <scope>IDENTIFICATION</scope>
    <source>
        <tissue evidence="12">Leaf</tissue>
    </source>
</reference>